<keyword evidence="1" id="KW-1133">Transmembrane helix</keyword>
<dbReference type="Proteomes" id="UP000177610">
    <property type="component" value="Unassembled WGS sequence"/>
</dbReference>
<dbReference type="STRING" id="1817821.A2717_02990"/>
<accession>A0A1F5N7G6</accession>
<evidence type="ECO:0000313" key="3">
    <source>
        <dbReference type="Proteomes" id="UP000177610"/>
    </source>
</evidence>
<feature type="transmembrane region" description="Helical" evidence="1">
    <location>
        <begin position="12"/>
        <end position="34"/>
    </location>
</feature>
<name>A0A1F5N7G6_9BACT</name>
<keyword evidence="1" id="KW-0472">Membrane</keyword>
<organism evidence="2 3">
    <name type="scientific">Candidatus Doudnabacteria bacterium RIFCSPHIGHO2_01_FULL_41_86</name>
    <dbReference type="NCBI Taxonomy" id="1817821"/>
    <lineage>
        <taxon>Bacteria</taxon>
        <taxon>Candidatus Doudnaibacteriota</taxon>
    </lineage>
</organism>
<feature type="transmembrane region" description="Helical" evidence="1">
    <location>
        <begin position="46"/>
        <end position="66"/>
    </location>
</feature>
<dbReference type="AlphaFoldDB" id="A0A1F5N7G6"/>
<evidence type="ECO:0000256" key="1">
    <source>
        <dbReference type="SAM" id="Phobius"/>
    </source>
</evidence>
<proteinExistence type="predicted"/>
<feature type="transmembrane region" description="Helical" evidence="1">
    <location>
        <begin position="73"/>
        <end position="91"/>
    </location>
</feature>
<sequence length="122" mass="14059">MNDKTLIKWFSVLSVIGMIFGIVYSFFGLGILPVSKDVLVPWGNGVYGSTMIGFFVLLFFVGRLAFRNGDITLMKVMLYSLFSWLIIEASFSIYYEIYFNFAVDAVLMIFFGYPLLKRIQQR</sequence>
<dbReference type="EMBL" id="MFEH01000007">
    <property type="protein sequence ID" value="OGE73554.1"/>
    <property type="molecule type" value="Genomic_DNA"/>
</dbReference>
<reference evidence="2 3" key="1">
    <citation type="journal article" date="2016" name="Nat. Commun.">
        <title>Thousands of microbial genomes shed light on interconnected biogeochemical processes in an aquifer system.</title>
        <authorList>
            <person name="Anantharaman K."/>
            <person name="Brown C.T."/>
            <person name="Hug L.A."/>
            <person name="Sharon I."/>
            <person name="Castelle C.J."/>
            <person name="Probst A.J."/>
            <person name="Thomas B.C."/>
            <person name="Singh A."/>
            <person name="Wilkins M.J."/>
            <person name="Karaoz U."/>
            <person name="Brodie E.L."/>
            <person name="Williams K.H."/>
            <person name="Hubbard S.S."/>
            <person name="Banfield J.F."/>
        </authorList>
    </citation>
    <scope>NUCLEOTIDE SEQUENCE [LARGE SCALE GENOMIC DNA]</scope>
</reference>
<keyword evidence="1" id="KW-0812">Transmembrane</keyword>
<comment type="caution">
    <text evidence="2">The sequence shown here is derived from an EMBL/GenBank/DDBJ whole genome shotgun (WGS) entry which is preliminary data.</text>
</comment>
<protein>
    <recommendedName>
        <fullName evidence="4">DUF4345 domain-containing protein</fullName>
    </recommendedName>
</protein>
<gene>
    <name evidence="2" type="ORF">A2717_02990</name>
</gene>
<feature type="transmembrane region" description="Helical" evidence="1">
    <location>
        <begin position="97"/>
        <end position="116"/>
    </location>
</feature>
<evidence type="ECO:0000313" key="2">
    <source>
        <dbReference type="EMBL" id="OGE73554.1"/>
    </source>
</evidence>
<evidence type="ECO:0008006" key="4">
    <source>
        <dbReference type="Google" id="ProtNLM"/>
    </source>
</evidence>